<dbReference type="Proteomes" id="UP000621492">
    <property type="component" value="Unassembled WGS sequence"/>
</dbReference>
<comment type="caution">
    <text evidence="2">The sequence shown here is derived from an EMBL/GenBank/DDBJ whole genome shotgun (WGS) entry which is preliminary data.</text>
</comment>
<name>A0A9W5X7K4_9BACI</name>
<dbReference type="Pfam" id="PF22768">
    <property type="entry name" value="SPP1_Dit"/>
    <property type="match status" value="1"/>
</dbReference>
<dbReference type="InterPro" id="IPR054738">
    <property type="entry name" value="Siphovirus-type_tail_C"/>
</dbReference>
<keyword evidence="3" id="KW-1185">Reference proteome</keyword>
<dbReference type="Gene3D" id="2.60.120.860">
    <property type="match status" value="1"/>
</dbReference>
<dbReference type="RefSeq" id="WP_188725692.1">
    <property type="nucleotide sequence ID" value="NZ_BMJD01000044.1"/>
</dbReference>
<accession>A0A9W5X7K4</accession>
<dbReference type="EMBL" id="BMJD01000044">
    <property type="protein sequence ID" value="GGB56878.1"/>
    <property type="molecule type" value="Genomic_DNA"/>
</dbReference>
<evidence type="ECO:0000259" key="1">
    <source>
        <dbReference type="Pfam" id="PF22768"/>
    </source>
</evidence>
<organism evidence="2 3">
    <name type="scientific">Lentibacillus populi</name>
    <dbReference type="NCBI Taxonomy" id="1827502"/>
    <lineage>
        <taxon>Bacteria</taxon>
        <taxon>Bacillati</taxon>
        <taxon>Bacillota</taxon>
        <taxon>Bacilli</taxon>
        <taxon>Bacillales</taxon>
        <taxon>Bacillaceae</taxon>
        <taxon>Lentibacillus</taxon>
    </lineage>
</organism>
<reference evidence="2" key="1">
    <citation type="journal article" date="2014" name="Int. J. Syst. Evol. Microbiol.">
        <title>Complete genome sequence of Corynebacterium casei LMG S-19264T (=DSM 44701T), isolated from a smear-ripened cheese.</title>
        <authorList>
            <consortium name="US DOE Joint Genome Institute (JGI-PGF)"/>
            <person name="Walter F."/>
            <person name="Albersmeier A."/>
            <person name="Kalinowski J."/>
            <person name="Ruckert C."/>
        </authorList>
    </citation>
    <scope>NUCLEOTIDE SEQUENCE</scope>
    <source>
        <strain evidence="2">CGMCC 1.15454</strain>
    </source>
</reference>
<sequence>MRRLTYENSRGEIIQFYLSPLVIESLTGIGEVDAEVQSQRAPYQDGDTYIDTILQPRFIDLEGSITKTDLQEIKRYRKHILRVCNPKLGLGKITLELDGDIKEIRGSLDGAPVFPERGQNVWQKFMVSWKCPSPYWRDPQEVSRALHAYQPTFKYPVKYPAMYGFSGDSTILENDGDVDTPVTIDVQGPVTNPQIKNLTTGEFIKINRSLSADEILHIDTNTQNKRVEIYRNGSVLEKAWGYVDDDSTFLMLIPGNNEIEYLADSGGVNGIVAIGWHNRYAGI</sequence>
<evidence type="ECO:0000313" key="3">
    <source>
        <dbReference type="Proteomes" id="UP000621492"/>
    </source>
</evidence>
<proteinExistence type="predicted"/>
<feature type="domain" description="Siphovirus-type tail component C-terminal" evidence="1">
    <location>
        <begin position="175"/>
        <end position="280"/>
    </location>
</feature>
<evidence type="ECO:0000313" key="2">
    <source>
        <dbReference type="EMBL" id="GGB56878.1"/>
    </source>
</evidence>
<gene>
    <name evidence="2" type="ORF">GCM10011409_38060</name>
</gene>
<protein>
    <recommendedName>
        <fullName evidence="1">Siphovirus-type tail component C-terminal domain-containing protein</fullName>
    </recommendedName>
</protein>
<dbReference type="AlphaFoldDB" id="A0A9W5X7K4"/>
<reference evidence="2" key="2">
    <citation type="submission" date="2020-09" db="EMBL/GenBank/DDBJ databases">
        <authorList>
            <person name="Sun Q."/>
            <person name="Zhou Y."/>
        </authorList>
    </citation>
    <scope>NUCLEOTIDE SEQUENCE</scope>
    <source>
        <strain evidence="2">CGMCC 1.15454</strain>
    </source>
</reference>